<name>A0A2P5AUE1_PARAD</name>
<evidence type="ECO:0000313" key="2">
    <source>
        <dbReference type="EMBL" id="PON40149.1"/>
    </source>
</evidence>
<dbReference type="Proteomes" id="UP000237105">
    <property type="component" value="Unassembled WGS sequence"/>
</dbReference>
<organism evidence="2 3">
    <name type="scientific">Parasponia andersonii</name>
    <name type="common">Sponia andersonii</name>
    <dbReference type="NCBI Taxonomy" id="3476"/>
    <lineage>
        <taxon>Eukaryota</taxon>
        <taxon>Viridiplantae</taxon>
        <taxon>Streptophyta</taxon>
        <taxon>Embryophyta</taxon>
        <taxon>Tracheophyta</taxon>
        <taxon>Spermatophyta</taxon>
        <taxon>Magnoliopsida</taxon>
        <taxon>eudicotyledons</taxon>
        <taxon>Gunneridae</taxon>
        <taxon>Pentapetalae</taxon>
        <taxon>rosids</taxon>
        <taxon>fabids</taxon>
        <taxon>Rosales</taxon>
        <taxon>Cannabaceae</taxon>
        <taxon>Parasponia</taxon>
    </lineage>
</organism>
<gene>
    <name evidence="2" type="ORF">PanWU01x14_299160</name>
</gene>
<comment type="caution">
    <text evidence="2">The sequence shown here is derived from an EMBL/GenBank/DDBJ whole genome shotgun (WGS) entry which is preliminary data.</text>
</comment>
<evidence type="ECO:0000313" key="3">
    <source>
        <dbReference type="Proteomes" id="UP000237105"/>
    </source>
</evidence>
<feature type="non-terminal residue" evidence="2">
    <location>
        <position position="1"/>
    </location>
</feature>
<sequence>GRDVIRTIHSPQKEGNILFCIVVYTNCTKVTVQFTSHKLNPTPLSPSSPPPLAPIFQKRNP</sequence>
<accession>A0A2P5AUE1</accession>
<keyword evidence="3" id="KW-1185">Reference proteome</keyword>
<feature type="region of interest" description="Disordered" evidence="1">
    <location>
        <begin position="38"/>
        <end position="61"/>
    </location>
</feature>
<protein>
    <submittedName>
        <fullName evidence="2">Uncharacterized protein</fullName>
    </submittedName>
</protein>
<proteinExistence type="predicted"/>
<dbReference type="AlphaFoldDB" id="A0A2P5AUE1"/>
<dbReference type="EMBL" id="JXTB01000445">
    <property type="protein sequence ID" value="PON40149.1"/>
    <property type="molecule type" value="Genomic_DNA"/>
</dbReference>
<reference evidence="3" key="1">
    <citation type="submission" date="2016-06" db="EMBL/GenBank/DDBJ databases">
        <title>Parallel loss of symbiosis genes in relatives of nitrogen-fixing non-legume Parasponia.</title>
        <authorList>
            <person name="Van Velzen R."/>
            <person name="Holmer R."/>
            <person name="Bu F."/>
            <person name="Rutten L."/>
            <person name="Van Zeijl A."/>
            <person name="Liu W."/>
            <person name="Santuari L."/>
            <person name="Cao Q."/>
            <person name="Sharma T."/>
            <person name="Shen D."/>
            <person name="Roswanjaya Y."/>
            <person name="Wardhani T."/>
            <person name="Kalhor M.S."/>
            <person name="Jansen J."/>
            <person name="Van den Hoogen J."/>
            <person name="Gungor B."/>
            <person name="Hartog M."/>
            <person name="Hontelez J."/>
            <person name="Verver J."/>
            <person name="Yang W.-C."/>
            <person name="Schijlen E."/>
            <person name="Repin R."/>
            <person name="Schilthuizen M."/>
            <person name="Schranz E."/>
            <person name="Heidstra R."/>
            <person name="Miyata K."/>
            <person name="Fedorova E."/>
            <person name="Kohlen W."/>
            <person name="Bisseling T."/>
            <person name="Smit S."/>
            <person name="Geurts R."/>
        </authorList>
    </citation>
    <scope>NUCLEOTIDE SEQUENCE [LARGE SCALE GENOMIC DNA]</scope>
    <source>
        <strain evidence="3">cv. WU1-14</strain>
    </source>
</reference>
<feature type="compositionally biased region" description="Pro residues" evidence="1">
    <location>
        <begin position="43"/>
        <end position="53"/>
    </location>
</feature>
<evidence type="ECO:0000256" key="1">
    <source>
        <dbReference type="SAM" id="MobiDB-lite"/>
    </source>
</evidence>